<evidence type="ECO:0000313" key="3">
    <source>
        <dbReference type="Proteomes" id="UP000556436"/>
    </source>
</evidence>
<feature type="region of interest" description="Disordered" evidence="1">
    <location>
        <begin position="130"/>
        <end position="149"/>
    </location>
</feature>
<dbReference type="Proteomes" id="UP000556436">
    <property type="component" value="Unassembled WGS sequence"/>
</dbReference>
<reference evidence="2 3" key="1">
    <citation type="submission" date="2020-08" db="EMBL/GenBank/DDBJ databases">
        <title>Genomic Encyclopedia of Type Strains, Phase III (KMG-III): the genomes of soil and plant-associated and newly described type strains.</title>
        <authorList>
            <person name="Whitman W."/>
        </authorList>
    </citation>
    <scope>NUCLEOTIDE SEQUENCE [LARGE SCALE GENOMIC DNA]</scope>
    <source>
        <strain evidence="2 3">CECT 3265</strain>
    </source>
</reference>
<evidence type="ECO:0000313" key="2">
    <source>
        <dbReference type="EMBL" id="MBB4890700.1"/>
    </source>
</evidence>
<dbReference type="RefSeq" id="WP_184740100.1">
    <property type="nucleotide sequence ID" value="NZ_BMRW01000023.1"/>
</dbReference>
<dbReference type="EMBL" id="JACHJG010000023">
    <property type="protein sequence ID" value="MBB4890700.1"/>
    <property type="molecule type" value="Genomic_DNA"/>
</dbReference>
<name>A0A7W7LIA1_STRNE</name>
<organism evidence="2 3">
    <name type="scientific">Streptomyces netropsis</name>
    <name type="common">Streptoverticillium netropsis</name>
    <dbReference type="NCBI Taxonomy" id="55404"/>
    <lineage>
        <taxon>Bacteria</taxon>
        <taxon>Bacillati</taxon>
        <taxon>Actinomycetota</taxon>
        <taxon>Actinomycetes</taxon>
        <taxon>Kitasatosporales</taxon>
        <taxon>Streptomycetaceae</taxon>
        <taxon>Streptomyces</taxon>
    </lineage>
</organism>
<dbReference type="Pfam" id="PF10824">
    <property type="entry name" value="T7SS_ESX_EspC"/>
    <property type="match status" value="1"/>
</dbReference>
<protein>
    <recommendedName>
        <fullName evidence="4">WXG100 family type VII secretion target</fullName>
    </recommendedName>
</protein>
<accession>A0A7W7LIA1</accession>
<dbReference type="GO" id="GO:0009306">
    <property type="term" value="P:protein secretion"/>
    <property type="evidence" value="ECO:0007669"/>
    <property type="project" value="InterPro"/>
</dbReference>
<feature type="region of interest" description="Disordered" evidence="1">
    <location>
        <begin position="1"/>
        <end position="51"/>
    </location>
</feature>
<dbReference type="AlphaFoldDB" id="A0A7W7LIA1"/>
<evidence type="ECO:0008006" key="4">
    <source>
        <dbReference type="Google" id="ProtNLM"/>
    </source>
</evidence>
<evidence type="ECO:0000256" key="1">
    <source>
        <dbReference type="SAM" id="MobiDB-lite"/>
    </source>
</evidence>
<comment type="caution">
    <text evidence="2">The sequence shown here is derived from an EMBL/GenBank/DDBJ whole genome shotgun (WGS) entry which is preliminary data.</text>
</comment>
<gene>
    <name evidence="2" type="ORF">FHS38_006790</name>
</gene>
<proteinExistence type="predicted"/>
<sequence>MALDEEWDRRFNPHRYDSSGKLTEEAMRLASSKDATGTTGGAGPAGPRRLRVSPSFLRDKAGKADEVRAVFGKTDDTVVGDGRTASVAQGLKGFRSSPAFTVFLDRWREQMNQLERSLQHEVAAPLRAAARDFHADDQRTRSTLDRFDR</sequence>
<feature type="compositionally biased region" description="Basic and acidic residues" evidence="1">
    <location>
        <begin position="7"/>
        <end position="27"/>
    </location>
</feature>
<dbReference type="InterPro" id="IPR022536">
    <property type="entry name" value="EspC"/>
</dbReference>
<keyword evidence="3" id="KW-1185">Reference proteome</keyword>